<gene>
    <name evidence="11" type="ORF">FIV42_06540</name>
</gene>
<dbReference type="PANTHER" id="PTHR42902:SF1">
    <property type="entry name" value="MALATE SYNTHASE 1-RELATED"/>
    <property type="match status" value="1"/>
</dbReference>
<dbReference type="InterPro" id="IPR044856">
    <property type="entry name" value="Malate_synth_C_sf"/>
</dbReference>
<dbReference type="InterPro" id="IPR006252">
    <property type="entry name" value="Malate_synthA"/>
</dbReference>
<evidence type="ECO:0000259" key="9">
    <source>
        <dbReference type="Pfam" id="PF20656"/>
    </source>
</evidence>
<dbReference type="PANTHER" id="PTHR42902">
    <property type="entry name" value="MALATE SYNTHASE"/>
    <property type="match status" value="1"/>
</dbReference>
<dbReference type="NCBIfam" id="TIGR01344">
    <property type="entry name" value="malate_syn_A"/>
    <property type="match status" value="1"/>
</dbReference>
<dbReference type="InterPro" id="IPR046363">
    <property type="entry name" value="MS_N_TIM-barrel_dom"/>
</dbReference>
<evidence type="ECO:0000256" key="5">
    <source>
        <dbReference type="ARBA" id="ARBA00022679"/>
    </source>
</evidence>
<reference evidence="11 12" key="1">
    <citation type="submission" date="2019-06" db="EMBL/GenBank/DDBJ databases">
        <title>Persicimonas caeni gen. nov., sp. nov., a predatory bacterium isolated from solar saltern.</title>
        <authorList>
            <person name="Wang S."/>
        </authorList>
    </citation>
    <scope>NUCLEOTIDE SEQUENCE [LARGE SCALE GENOMIC DNA]</scope>
    <source>
        <strain evidence="11 12">YN101</strain>
    </source>
</reference>
<dbReference type="InterPro" id="IPR048356">
    <property type="entry name" value="MS_N"/>
</dbReference>
<protein>
    <recommendedName>
        <fullName evidence="2">malate synthase</fullName>
        <ecNumber evidence="2">2.3.3.9</ecNumber>
    </recommendedName>
</protein>
<dbReference type="AlphaFoldDB" id="A0A4Y6PPY3"/>
<accession>A0A4Y6PPY3</accession>
<proteinExistence type="inferred from homology"/>
<dbReference type="Pfam" id="PF20659">
    <property type="entry name" value="MS_C"/>
    <property type="match status" value="1"/>
</dbReference>
<dbReference type="Pfam" id="PF20656">
    <property type="entry name" value="MS_N"/>
    <property type="match status" value="1"/>
</dbReference>
<evidence type="ECO:0000256" key="4">
    <source>
        <dbReference type="ARBA" id="ARBA00022532"/>
    </source>
</evidence>
<dbReference type="RefSeq" id="WP_141196895.1">
    <property type="nucleotide sequence ID" value="NZ_CP041186.1"/>
</dbReference>
<dbReference type="OrthoDB" id="9768429at2"/>
<dbReference type="InterPro" id="IPR011076">
    <property type="entry name" value="Malate_synth_sf"/>
</dbReference>
<evidence type="ECO:0000256" key="7">
    <source>
        <dbReference type="PIRSR" id="PIRSR001363-1"/>
    </source>
</evidence>
<dbReference type="GO" id="GO:0004474">
    <property type="term" value="F:malate synthase activity"/>
    <property type="evidence" value="ECO:0007669"/>
    <property type="project" value="UniProtKB-EC"/>
</dbReference>
<dbReference type="Proteomes" id="UP000315995">
    <property type="component" value="Chromosome"/>
</dbReference>
<dbReference type="Gene3D" id="3.20.20.360">
    <property type="entry name" value="Malate synthase, domain 3"/>
    <property type="match status" value="1"/>
</dbReference>
<name>A0A4Y6PPY3_PERCE</name>
<feature type="domain" description="Malate synthase C-terminal" evidence="10">
    <location>
        <begin position="416"/>
        <end position="536"/>
    </location>
</feature>
<sequence>MSNTTLELPEGVQVTAEVTDAHAEILTQEALEFVATLQREFNSRRLELLEKRDERDARIQQGEQPDFLESTREIREGDWKVGPIPEDLQKRNVEITGPVDRKMVINALNSGADVFMADFEDSNSPTWDNNVLGQRNLRDAVRGDIEYDHPTKDKVYKLEDNPATLLVRPRGWHLVEKHVTVDGEPISASLFDFGLYFFHNAQALLDNGTGPYFYLPKLESHLEARLWNDVFCHAQDAVGIDRGTIKATVLIENILAAFEMDEILYEIKEHAAGHNAGRWDYIFSVIKKFRNDGDFLLPDRAQVTMGVPFMKAYAELLVKTCHKRGAHAIGGMASFIPSRKDEEVNKKAFRKVKEDKEREVSQGYDGTWVAHPDLVPVARAPFDKKLEGRPHQKDVMREDVTASAADLLNTDIEGGQITEEGLRLNINVGIQYIASWLGGQGAAAIYNLMEDAATAEISRSQVWQWIHHPDARLSDGREVTAELYKEIVPEELEKIEELWGEYYDPERFELARKLFDRLSLEDEFIDFLTLIAYDHLD</sequence>
<feature type="active site" description="Proton acceptor" evidence="7">
    <location>
        <position position="168"/>
    </location>
</feature>
<evidence type="ECO:0000256" key="1">
    <source>
        <dbReference type="ARBA" id="ARBA00006394"/>
    </source>
</evidence>
<dbReference type="Pfam" id="PF01274">
    <property type="entry name" value="MS_TIM-barrel"/>
    <property type="match status" value="1"/>
</dbReference>
<keyword evidence="11" id="KW-0012">Acyltransferase</keyword>
<keyword evidence="3" id="KW-0329">Glyoxylate bypass</keyword>
<dbReference type="InterPro" id="IPR001465">
    <property type="entry name" value="Malate_synthase_TIM"/>
</dbReference>
<keyword evidence="12" id="KW-1185">Reference proteome</keyword>
<evidence type="ECO:0000256" key="3">
    <source>
        <dbReference type="ARBA" id="ARBA00022435"/>
    </source>
</evidence>
<dbReference type="EMBL" id="CP041186">
    <property type="protein sequence ID" value="QDG50402.1"/>
    <property type="molecule type" value="Genomic_DNA"/>
</dbReference>
<evidence type="ECO:0000259" key="8">
    <source>
        <dbReference type="Pfam" id="PF01274"/>
    </source>
</evidence>
<evidence type="ECO:0000313" key="12">
    <source>
        <dbReference type="Proteomes" id="UP000315995"/>
    </source>
</evidence>
<evidence type="ECO:0000256" key="2">
    <source>
        <dbReference type="ARBA" id="ARBA00012636"/>
    </source>
</evidence>
<dbReference type="PIRSF" id="PIRSF001363">
    <property type="entry name" value="Malate_synth"/>
    <property type="match status" value="1"/>
</dbReference>
<dbReference type="GO" id="GO:0006097">
    <property type="term" value="P:glyoxylate cycle"/>
    <property type="evidence" value="ECO:0007669"/>
    <property type="project" value="UniProtKB-KW"/>
</dbReference>
<dbReference type="FunFam" id="3.20.20.360:FF:000001">
    <property type="entry name" value="Malate synthase"/>
    <property type="match status" value="1"/>
</dbReference>
<accession>A0A5B8Y5H6</accession>
<evidence type="ECO:0000313" key="11">
    <source>
        <dbReference type="EMBL" id="QDG50402.1"/>
    </source>
</evidence>
<dbReference type="Gene3D" id="1.20.1220.12">
    <property type="entry name" value="Malate synthase, domain III"/>
    <property type="match status" value="1"/>
</dbReference>
<feature type="active site" description="Proton donor" evidence="7">
    <location>
        <position position="451"/>
    </location>
</feature>
<organism evidence="11 12">
    <name type="scientific">Persicimonas caeni</name>
    <dbReference type="NCBI Taxonomy" id="2292766"/>
    <lineage>
        <taxon>Bacteria</taxon>
        <taxon>Deltaproteobacteria</taxon>
        <taxon>Bradymonadales</taxon>
        <taxon>Bradymonadaceae</taxon>
        <taxon>Persicimonas</taxon>
    </lineage>
</organism>
<dbReference type="SUPFAM" id="SSF51645">
    <property type="entry name" value="Malate synthase G"/>
    <property type="match status" value="1"/>
</dbReference>
<dbReference type="EC" id="2.3.3.9" evidence="2"/>
<feature type="domain" description="Malate synthase N-terminal" evidence="9">
    <location>
        <begin position="10"/>
        <end position="72"/>
    </location>
</feature>
<evidence type="ECO:0000256" key="6">
    <source>
        <dbReference type="ARBA" id="ARBA00047918"/>
    </source>
</evidence>
<dbReference type="InterPro" id="IPR048355">
    <property type="entry name" value="MS_C"/>
</dbReference>
<dbReference type="GO" id="GO:0006099">
    <property type="term" value="P:tricarboxylic acid cycle"/>
    <property type="evidence" value="ECO:0007669"/>
    <property type="project" value="UniProtKB-KW"/>
</dbReference>
<dbReference type="CDD" id="cd00727">
    <property type="entry name" value="malate_synt_A"/>
    <property type="match status" value="1"/>
</dbReference>
<comment type="similarity">
    <text evidence="1">Belongs to the malate synthase family.</text>
</comment>
<keyword evidence="5 11" id="KW-0808">Transferase</keyword>
<feature type="domain" description="Malate synthase TIM barrel" evidence="8">
    <location>
        <begin position="164"/>
        <end position="409"/>
    </location>
</feature>
<evidence type="ECO:0000259" key="10">
    <source>
        <dbReference type="Pfam" id="PF20659"/>
    </source>
</evidence>
<comment type="catalytic activity">
    <reaction evidence="6">
        <text>glyoxylate + acetyl-CoA + H2O = (S)-malate + CoA + H(+)</text>
        <dbReference type="Rhea" id="RHEA:18181"/>
        <dbReference type="ChEBI" id="CHEBI:15377"/>
        <dbReference type="ChEBI" id="CHEBI:15378"/>
        <dbReference type="ChEBI" id="CHEBI:15589"/>
        <dbReference type="ChEBI" id="CHEBI:36655"/>
        <dbReference type="ChEBI" id="CHEBI:57287"/>
        <dbReference type="ChEBI" id="CHEBI:57288"/>
        <dbReference type="EC" id="2.3.3.9"/>
    </reaction>
</comment>
<dbReference type="GO" id="GO:0005737">
    <property type="term" value="C:cytoplasm"/>
    <property type="evidence" value="ECO:0007669"/>
    <property type="project" value="TreeGrafter"/>
</dbReference>
<dbReference type="FunFam" id="1.20.1220.12:FF:000001">
    <property type="entry name" value="Malate synthase"/>
    <property type="match status" value="1"/>
</dbReference>
<keyword evidence="4" id="KW-0816">Tricarboxylic acid cycle</keyword>